<gene>
    <name evidence="3" type="ORF">AMYX_34320</name>
</gene>
<name>A0A7I9VQQ8_9BACT</name>
<dbReference type="AlphaFoldDB" id="A0A7I9VQQ8"/>
<dbReference type="InterPro" id="IPR037187">
    <property type="entry name" value="DnaK_N"/>
</dbReference>
<reference evidence="4" key="1">
    <citation type="journal article" date="2020" name="Appl. Environ. Microbiol.">
        <title>Diazotrophic Anaeromyxobacter Isolates from Soils.</title>
        <authorList>
            <person name="Masuda Y."/>
            <person name="Yamanaka H."/>
            <person name="Xu Z.X."/>
            <person name="Shiratori Y."/>
            <person name="Aono T."/>
            <person name="Amachi S."/>
            <person name="Senoo K."/>
            <person name="Itoh H."/>
        </authorList>
    </citation>
    <scope>NUCLEOTIDE SEQUENCE [LARGE SCALE GENOMIC DNA]</scope>
    <source>
        <strain evidence="4">R267</strain>
    </source>
</reference>
<evidence type="ECO:0000256" key="1">
    <source>
        <dbReference type="PROSITE-ProRule" id="PRU00510"/>
    </source>
</evidence>
<dbReference type="EMBL" id="BJTG01000008">
    <property type="protein sequence ID" value="GEJ58691.1"/>
    <property type="molecule type" value="Genomic_DNA"/>
</dbReference>
<dbReference type="SUPFAM" id="SSF109635">
    <property type="entry name" value="DnaK suppressor protein DksA, alpha-hairpin domain"/>
    <property type="match status" value="1"/>
</dbReference>
<evidence type="ECO:0000313" key="4">
    <source>
        <dbReference type="Proteomes" id="UP000503640"/>
    </source>
</evidence>
<comment type="caution">
    <text evidence="3">The sequence shown here is derived from an EMBL/GenBank/DDBJ whole genome shotgun (WGS) entry which is preliminary data.</text>
</comment>
<evidence type="ECO:0000313" key="3">
    <source>
        <dbReference type="EMBL" id="GEJ58691.1"/>
    </source>
</evidence>
<evidence type="ECO:0000256" key="2">
    <source>
        <dbReference type="SAM" id="MobiDB-lite"/>
    </source>
</evidence>
<feature type="zinc finger region" description="dksA C4-type" evidence="1">
    <location>
        <begin position="89"/>
        <end position="113"/>
    </location>
</feature>
<evidence type="ECO:0008006" key="5">
    <source>
        <dbReference type="Google" id="ProtNLM"/>
    </source>
</evidence>
<dbReference type="Proteomes" id="UP000503640">
    <property type="component" value="Unassembled WGS sequence"/>
</dbReference>
<accession>A0A7I9VQQ8</accession>
<dbReference type="PANTHER" id="PTHR33823:SF4">
    <property type="entry name" value="GENERAL STRESS PROTEIN 16O"/>
    <property type="match status" value="1"/>
</dbReference>
<protein>
    <recommendedName>
        <fullName evidence="5">Transcriptional regulator, TraR/DksA family</fullName>
    </recommendedName>
</protein>
<dbReference type="RefSeq" id="WP_176067476.1">
    <property type="nucleotide sequence ID" value="NZ_BJTG01000008.1"/>
</dbReference>
<dbReference type="PANTHER" id="PTHR33823">
    <property type="entry name" value="RNA POLYMERASE-BINDING TRANSCRIPTION FACTOR DKSA-RELATED"/>
    <property type="match status" value="1"/>
</dbReference>
<keyword evidence="4" id="KW-1185">Reference proteome</keyword>
<feature type="region of interest" description="Disordered" evidence="2">
    <location>
        <begin position="32"/>
        <end position="64"/>
    </location>
</feature>
<feature type="compositionally biased region" description="Basic and acidic residues" evidence="2">
    <location>
        <begin position="42"/>
        <end position="51"/>
    </location>
</feature>
<organism evidence="3 4">
    <name type="scientific">Anaeromyxobacter diazotrophicus</name>
    <dbReference type="NCBI Taxonomy" id="2590199"/>
    <lineage>
        <taxon>Bacteria</taxon>
        <taxon>Pseudomonadati</taxon>
        <taxon>Myxococcota</taxon>
        <taxon>Myxococcia</taxon>
        <taxon>Myxococcales</taxon>
        <taxon>Cystobacterineae</taxon>
        <taxon>Anaeromyxobacteraceae</taxon>
        <taxon>Anaeromyxobacter</taxon>
    </lineage>
</organism>
<dbReference type="Gene3D" id="1.20.120.910">
    <property type="entry name" value="DksA, coiled-coil domain"/>
    <property type="match status" value="1"/>
</dbReference>
<proteinExistence type="predicted"/>
<sequence length="113" mass="12591">MAKTQQSVLTQAQLEALRRKLQEERRRVLSVLQQPLSSAPTDEPRELEETAQRASELEGELEVDAPETALLAEIDRALGKMDAGKYGLSERTGAPIPYERLIALPWARHGADE</sequence>
<dbReference type="PROSITE" id="PS51128">
    <property type="entry name" value="ZF_DKSA_2"/>
    <property type="match status" value="1"/>
</dbReference>